<dbReference type="Proteomes" id="UP000789901">
    <property type="component" value="Unassembled WGS sequence"/>
</dbReference>
<accession>A0ABN7VW03</accession>
<reference evidence="1 2" key="1">
    <citation type="submission" date="2021-06" db="EMBL/GenBank/DDBJ databases">
        <authorList>
            <person name="Kallberg Y."/>
            <person name="Tangrot J."/>
            <person name="Rosling A."/>
        </authorList>
    </citation>
    <scope>NUCLEOTIDE SEQUENCE [LARGE SCALE GENOMIC DNA]</scope>
    <source>
        <strain evidence="1 2">120-4 pot B 10/14</strain>
    </source>
</reference>
<proteinExistence type="predicted"/>
<organism evidence="1 2">
    <name type="scientific">Gigaspora margarita</name>
    <dbReference type="NCBI Taxonomy" id="4874"/>
    <lineage>
        <taxon>Eukaryota</taxon>
        <taxon>Fungi</taxon>
        <taxon>Fungi incertae sedis</taxon>
        <taxon>Mucoromycota</taxon>
        <taxon>Glomeromycotina</taxon>
        <taxon>Glomeromycetes</taxon>
        <taxon>Diversisporales</taxon>
        <taxon>Gigasporaceae</taxon>
        <taxon>Gigaspora</taxon>
    </lineage>
</organism>
<sequence length="78" mass="9193">LEVRTGLDQKDNEAHKIIEKATEMNYVYKVVELEFESSMEFKKKTQGLSRIDENNTKYYKKLANINHSKVDKNKIKKA</sequence>
<dbReference type="EMBL" id="CAJVQB010023871">
    <property type="protein sequence ID" value="CAG8802855.1"/>
    <property type="molecule type" value="Genomic_DNA"/>
</dbReference>
<comment type="caution">
    <text evidence="1">The sequence shown here is derived from an EMBL/GenBank/DDBJ whole genome shotgun (WGS) entry which is preliminary data.</text>
</comment>
<evidence type="ECO:0000313" key="1">
    <source>
        <dbReference type="EMBL" id="CAG8802855.1"/>
    </source>
</evidence>
<gene>
    <name evidence="1" type="ORF">GMARGA_LOCUS23513</name>
</gene>
<protein>
    <submittedName>
        <fullName evidence="1">4462_t:CDS:1</fullName>
    </submittedName>
</protein>
<evidence type="ECO:0000313" key="2">
    <source>
        <dbReference type="Proteomes" id="UP000789901"/>
    </source>
</evidence>
<keyword evidence="2" id="KW-1185">Reference proteome</keyword>
<name>A0ABN7VW03_GIGMA</name>
<feature type="non-terminal residue" evidence="1">
    <location>
        <position position="1"/>
    </location>
</feature>